<feature type="compositionally biased region" description="Polar residues" evidence="5">
    <location>
        <begin position="18"/>
        <end position="36"/>
    </location>
</feature>
<dbReference type="InterPro" id="IPR051681">
    <property type="entry name" value="Ser/Thr_Kinases-Pseudokinases"/>
</dbReference>
<dbReference type="Gene3D" id="1.10.510.10">
    <property type="entry name" value="Transferase(Phosphotransferase) domain 1"/>
    <property type="match status" value="1"/>
</dbReference>
<keyword evidence="1" id="KW-0808">Transferase</keyword>
<evidence type="ECO:0000256" key="1">
    <source>
        <dbReference type="ARBA" id="ARBA00022679"/>
    </source>
</evidence>
<feature type="region of interest" description="Disordered" evidence="5">
    <location>
        <begin position="476"/>
        <end position="510"/>
    </location>
</feature>
<dbReference type="EMBL" id="HBGK01020612">
    <property type="protein sequence ID" value="CAD9281578.1"/>
    <property type="molecule type" value="Transcribed_RNA"/>
</dbReference>
<evidence type="ECO:0000313" key="7">
    <source>
        <dbReference type="EMBL" id="CAD9281578.1"/>
    </source>
</evidence>
<dbReference type="InterPro" id="IPR000719">
    <property type="entry name" value="Prot_kinase_dom"/>
</dbReference>
<dbReference type="AlphaFoldDB" id="A0A7S1UXR2"/>
<dbReference type="SUPFAM" id="SSF56112">
    <property type="entry name" value="Protein kinase-like (PK-like)"/>
    <property type="match status" value="1"/>
</dbReference>
<name>A0A7S1UXR2_9STRA</name>
<dbReference type="PROSITE" id="PS50011">
    <property type="entry name" value="PROTEIN_KINASE_DOM"/>
    <property type="match status" value="1"/>
</dbReference>
<keyword evidence="4" id="KW-0067">ATP-binding</keyword>
<dbReference type="InterPro" id="IPR011009">
    <property type="entry name" value="Kinase-like_dom_sf"/>
</dbReference>
<protein>
    <recommendedName>
        <fullName evidence="6">Protein kinase domain-containing protein</fullName>
    </recommendedName>
</protein>
<sequence>MKKIDPLGKGPLTKEGSSRSAQMDLASQASGSSSLTENACKKAALYASKGSQKLVSRSQFMTPEREGKLPRFDEGEIGVGRLLREGKFVNWFELSDIRMRSDAVESLSSWSDEHQQQTIKRATLSDDCVSEKYAIKCFSKKALRSARSYTDAASRLTAETIFLVNMSHPHLLRIEALSEAGIKGFLKGTQHCFFTVVDKIEMTLEDKLEEWAAEDAALSNRFGGAPGSLTVEDSHPDNKVRRDFLLRRLRVARDLASALSYVHELNVLHRNLRPTTIGFAAVDGKVKIIDFGVAKELDATKNFRKDSSNPKLCPSERIYFAPEVACREIVGLSADVYNLAVIFWRICSLDLSTPFKELTPGDYFDSCVYGDQRPPIDSSWPVSSILVWMWRRNPMIRPSMKDVFKTLVHECGVEDAGQTIIGSSGERRASPIISSEALPLPGRRRYSQRRRASLNRLNTGAQAAALAAVKALAEAGETTTSDDDAPTVSPPIDTIYMRGPRSRASRRTSI</sequence>
<feature type="region of interest" description="Disordered" evidence="5">
    <location>
        <begin position="1"/>
        <end position="36"/>
    </location>
</feature>
<dbReference type="GO" id="GO:0004674">
    <property type="term" value="F:protein serine/threonine kinase activity"/>
    <property type="evidence" value="ECO:0007669"/>
    <property type="project" value="TreeGrafter"/>
</dbReference>
<evidence type="ECO:0000256" key="2">
    <source>
        <dbReference type="ARBA" id="ARBA00022741"/>
    </source>
</evidence>
<keyword evidence="3" id="KW-0418">Kinase</keyword>
<evidence type="ECO:0000256" key="5">
    <source>
        <dbReference type="SAM" id="MobiDB-lite"/>
    </source>
</evidence>
<keyword evidence="2" id="KW-0547">Nucleotide-binding</keyword>
<accession>A0A7S1UXR2</accession>
<dbReference type="PANTHER" id="PTHR44329">
    <property type="entry name" value="SERINE/THREONINE-PROTEIN KINASE TNNI3K-RELATED"/>
    <property type="match status" value="1"/>
</dbReference>
<evidence type="ECO:0000256" key="3">
    <source>
        <dbReference type="ARBA" id="ARBA00022777"/>
    </source>
</evidence>
<dbReference type="GO" id="GO:0005524">
    <property type="term" value="F:ATP binding"/>
    <property type="evidence" value="ECO:0007669"/>
    <property type="project" value="UniProtKB-KW"/>
</dbReference>
<evidence type="ECO:0000259" key="6">
    <source>
        <dbReference type="PROSITE" id="PS50011"/>
    </source>
</evidence>
<feature type="domain" description="Protein kinase" evidence="6">
    <location>
        <begin position="77"/>
        <end position="412"/>
    </location>
</feature>
<organism evidence="7">
    <name type="scientific">Grammatophora oceanica</name>
    <dbReference type="NCBI Taxonomy" id="210454"/>
    <lineage>
        <taxon>Eukaryota</taxon>
        <taxon>Sar</taxon>
        <taxon>Stramenopiles</taxon>
        <taxon>Ochrophyta</taxon>
        <taxon>Bacillariophyta</taxon>
        <taxon>Fragilariophyceae</taxon>
        <taxon>Fragilariophycidae</taxon>
        <taxon>Rhabdonematales</taxon>
        <taxon>Grammatophoraceae</taxon>
        <taxon>Grammatophora</taxon>
    </lineage>
</organism>
<dbReference type="Pfam" id="PF00069">
    <property type="entry name" value="Pkinase"/>
    <property type="match status" value="1"/>
</dbReference>
<proteinExistence type="predicted"/>
<reference evidence="7" key="1">
    <citation type="submission" date="2021-01" db="EMBL/GenBank/DDBJ databases">
        <authorList>
            <person name="Corre E."/>
            <person name="Pelletier E."/>
            <person name="Niang G."/>
            <person name="Scheremetjew M."/>
            <person name="Finn R."/>
            <person name="Kale V."/>
            <person name="Holt S."/>
            <person name="Cochrane G."/>
            <person name="Meng A."/>
            <person name="Brown T."/>
            <person name="Cohen L."/>
        </authorList>
    </citation>
    <scope>NUCLEOTIDE SEQUENCE</scope>
    <source>
        <strain evidence="7">CCMP 410</strain>
    </source>
</reference>
<evidence type="ECO:0000256" key="4">
    <source>
        <dbReference type="ARBA" id="ARBA00022840"/>
    </source>
</evidence>
<feature type="compositionally biased region" description="Basic residues" evidence="5">
    <location>
        <begin position="500"/>
        <end position="510"/>
    </location>
</feature>
<gene>
    <name evidence="7" type="ORF">GOCE00092_LOCUS10489</name>
</gene>
<dbReference type="PANTHER" id="PTHR44329:SF288">
    <property type="entry name" value="MITOGEN-ACTIVATED PROTEIN KINASE KINASE KINASE 20"/>
    <property type="match status" value="1"/>
</dbReference>